<feature type="compositionally biased region" description="Basic and acidic residues" evidence="7">
    <location>
        <begin position="67"/>
        <end position="81"/>
    </location>
</feature>
<keyword evidence="6" id="KW-0539">Nucleus</keyword>
<evidence type="ECO:0000256" key="7">
    <source>
        <dbReference type="SAM" id="MobiDB-lite"/>
    </source>
</evidence>
<feature type="region of interest" description="Disordered" evidence="7">
    <location>
        <begin position="200"/>
        <end position="222"/>
    </location>
</feature>
<dbReference type="GO" id="GO:0001096">
    <property type="term" value="F:TFIIF-class transcription factor complex binding"/>
    <property type="evidence" value="ECO:0007669"/>
    <property type="project" value="TreeGrafter"/>
</dbReference>
<keyword evidence="9" id="KW-1185">Reference proteome</keyword>
<feature type="compositionally biased region" description="Acidic residues" evidence="7">
    <location>
        <begin position="462"/>
        <end position="475"/>
    </location>
</feature>
<accession>A0A507BEQ2</accession>
<feature type="compositionally biased region" description="Polar residues" evidence="7">
    <location>
        <begin position="48"/>
        <end position="60"/>
    </location>
</feature>
<dbReference type="GO" id="GO:0032968">
    <property type="term" value="P:positive regulation of transcription elongation by RNA polymerase II"/>
    <property type="evidence" value="ECO:0007669"/>
    <property type="project" value="InterPro"/>
</dbReference>
<dbReference type="AlphaFoldDB" id="A0A507BEQ2"/>
<feature type="compositionally biased region" description="Acidic residues" evidence="7">
    <location>
        <begin position="362"/>
        <end position="388"/>
    </location>
</feature>
<dbReference type="PANTHER" id="PTHR13011">
    <property type="entry name" value="TFIIF-ALPHA"/>
    <property type="match status" value="1"/>
</dbReference>
<evidence type="ECO:0000256" key="1">
    <source>
        <dbReference type="ARBA" id="ARBA00004123"/>
    </source>
</evidence>
<dbReference type="GeneID" id="41972287"/>
<feature type="compositionally biased region" description="Basic and acidic residues" evidence="7">
    <location>
        <begin position="204"/>
        <end position="219"/>
    </location>
</feature>
<proteinExistence type="inferred from homology"/>
<evidence type="ECO:0000256" key="5">
    <source>
        <dbReference type="ARBA" id="ARBA00023163"/>
    </source>
</evidence>
<dbReference type="RefSeq" id="XP_030996721.1">
    <property type="nucleotide sequence ID" value="XM_031139295.1"/>
</dbReference>
<dbReference type="EMBL" id="SKBQ01000024">
    <property type="protein sequence ID" value="TPX15010.1"/>
    <property type="molecule type" value="Genomic_DNA"/>
</dbReference>
<feature type="region of interest" description="Disordered" evidence="7">
    <location>
        <begin position="121"/>
        <end position="177"/>
    </location>
</feature>
<name>A0A507BEQ2_9PEZI</name>
<feature type="compositionally biased region" description="Basic and acidic residues" evidence="7">
    <location>
        <begin position="476"/>
        <end position="489"/>
    </location>
</feature>
<dbReference type="Proteomes" id="UP000319257">
    <property type="component" value="Unassembled WGS sequence"/>
</dbReference>
<keyword evidence="3" id="KW-0805">Transcription regulation</keyword>
<organism evidence="8 9">
    <name type="scientific">Thyridium curvatum</name>
    <dbReference type="NCBI Taxonomy" id="1093900"/>
    <lineage>
        <taxon>Eukaryota</taxon>
        <taxon>Fungi</taxon>
        <taxon>Dikarya</taxon>
        <taxon>Ascomycota</taxon>
        <taxon>Pezizomycotina</taxon>
        <taxon>Sordariomycetes</taxon>
        <taxon>Sordariomycetidae</taxon>
        <taxon>Thyridiales</taxon>
        <taxon>Thyridiaceae</taxon>
        <taxon>Thyridium</taxon>
    </lineage>
</organism>
<evidence type="ECO:0000256" key="6">
    <source>
        <dbReference type="ARBA" id="ARBA00023242"/>
    </source>
</evidence>
<comment type="subcellular location">
    <subcellularLocation>
        <location evidence="1">Nucleus</location>
    </subcellularLocation>
</comment>
<keyword evidence="5" id="KW-0804">Transcription</keyword>
<dbReference type="PANTHER" id="PTHR13011:SF0">
    <property type="entry name" value="GENERAL TRANSCRIPTION FACTOR IIF SUBUNIT 1"/>
    <property type="match status" value="1"/>
</dbReference>
<feature type="compositionally biased region" description="Polar residues" evidence="7">
    <location>
        <begin position="494"/>
        <end position="504"/>
    </location>
</feature>
<dbReference type="InterPro" id="IPR011039">
    <property type="entry name" value="TFIIF_interaction"/>
</dbReference>
<dbReference type="GO" id="GO:0006367">
    <property type="term" value="P:transcription initiation at RNA polymerase II promoter"/>
    <property type="evidence" value="ECO:0007669"/>
    <property type="project" value="InterPro"/>
</dbReference>
<evidence type="ECO:0000256" key="2">
    <source>
        <dbReference type="ARBA" id="ARBA00005249"/>
    </source>
</evidence>
<dbReference type="OrthoDB" id="76676at2759"/>
<reference evidence="8 9" key="1">
    <citation type="submission" date="2019-06" db="EMBL/GenBank/DDBJ databases">
        <title>Draft genome sequence of the filamentous fungus Phialemoniopsis curvata isolated from diesel fuel.</title>
        <authorList>
            <person name="Varaljay V.A."/>
            <person name="Lyon W.J."/>
            <person name="Crouch A.L."/>
            <person name="Drake C.E."/>
            <person name="Hollomon J.M."/>
            <person name="Nadeau L.J."/>
            <person name="Nunn H.S."/>
            <person name="Stevenson B.S."/>
            <person name="Bojanowski C.L."/>
            <person name="Crookes-Goodson W.J."/>
        </authorList>
    </citation>
    <scope>NUCLEOTIDE SEQUENCE [LARGE SCALE GENOMIC DNA]</scope>
    <source>
        <strain evidence="8 9">D216</strain>
    </source>
</reference>
<dbReference type="InParanoid" id="A0A507BEQ2"/>
<dbReference type="GO" id="GO:0016251">
    <property type="term" value="F:RNA polymerase II general transcription initiation factor activity"/>
    <property type="evidence" value="ECO:0007669"/>
    <property type="project" value="TreeGrafter"/>
</dbReference>
<feature type="compositionally biased region" description="Polar residues" evidence="7">
    <location>
        <begin position="545"/>
        <end position="561"/>
    </location>
</feature>
<feature type="compositionally biased region" description="Basic and acidic residues" evidence="7">
    <location>
        <begin position="412"/>
        <end position="432"/>
    </location>
</feature>
<feature type="compositionally biased region" description="Polar residues" evidence="7">
    <location>
        <begin position="609"/>
        <end position="619"/>
    </location>
</feature>
<comment type="similarity">
    <text evidence="2">Belongs to the TFIIF alpha subunit family.</text>
</comment>
<dbReference type="SUPFAM" id="SSF50916">
    <property type="entry name" value="Rap30/74 interaction domains"/>
    <property type="match status" value="1"/>
</dbReference>
<feature type="compositionally biased region" description="Polar residues" evidence="7">
    <location>
        <begin position="524"/>
        <end position="533"/>
    </location>
</feature>
<dbReference type="GO" id="GO:0003677">
    <property type="term" value="F:DNA binding"/>
    <property type="evidence" value="ECO:0007669"/>
    <property type="project" value="UniProtKB-KW"/>
</dbReference>
<comment type="caution">
    <text evidence="8">The sequence shown here is derived from an EMBL/GenBank/DDBJ whole genome shotgun (WGS) entry which is preliminary data.</text>
</comment>
<evidence type="ECO:0000313" key="8">
    <source>
        <dbReference type="EMBL" id="TPX15010.1"/>
    </source>
</evidence>
<feature type="region of interest" description="Disordered" evidence="7">
    <location>
        <begin position="1"/>
        <end position="99"/>
    </location>
</feature>
<feature type="region of interest" description="Disordered" evidence="7">
    <location>
        <begin position="343"/>
        <end position="635"/>
    </location>
</feature>
<keyword evidence="4" id="KW-0238">DNA-binding</keyword>
<evidence type="ECO:0000256" key="4">
    <source>
        <dbReference type="ARBA" id="ARBA00023125"/>
    </source>
</evidence>
<dbReference type="InterPro" id="IPR008851">
    <property type="entry name" value="TFIIF-alpha"/>
</dbReference>
<sequence>MSAPPSGLPNGRNPPSKGPAPLRRKPRPADPLVARKKPIVRPQPGRGQAQNAQGGPSSRPQGAMSLLEKEEQKRNAFELQRRQNGGWTDPMPPQAHDYPLVTTKRELREGIRYHVMRLASAKANRAGEEEKDIDPTNQDEFTRPVSLHRRDPRQPAPGRVVKEKTPTPPPPTVDEKEAERLAQIKAEREAQRASDLAQIAPVAKEPHKQRQPQQKKEKPVQAYYPRSTAEQKKESEIRYEESLPWHLEDADGKNVWVGHYISALSEANVAFVISGNGFRMIPLEKYYRFTPKPPFQAYTIEEAEKLMDKKFDPGRWVMREKEKAKAEEEYEATRIFTSGRARVKTESSTYRSAPRSEKVDHDDLDFEGDEFQDDDENVGLEPDNDEDARDARERMRRNHLGANLFGEGDEKEVEKQEIDDLMAELKRKLDGKKLRKALAKREDALEYESDSDESNPFGESSSSEDEAEKDEEEQGEEKKDEDSKDKLDVKLSSGAASKGNTTPSGKHRLGDAKKGKSLKRPGSPNLSESSGNESSRKKVKKHATGSVQPSRSSTPLPGQQRSRAKGGALSDGEATAGEMSDGGVTKKKIKIIGTGARGTPVGSRAGSPVPSQGAASVSPTKGGASTPRATSPPLPVQASEIVNALIAAQPDGIQIGSLLRQFGNRVGDAPGQMPRKDWIKLVKDNAVLGEDRMLRPKPAAQSP</sequence>
<evidence type="ECO:0000256" key="3">
    <source>
        <dbReference type="ARBA" id="ARBA00023015"/>
    </source>
</evidence>
<dbReference type="GO" id="GO:0005674">
    <property type="term" value="C:transcription factor TFIIF complex"/>
    <property type="evidence" value="ECO:0007669"/>
    <property type="project" value="TreeGrafter"/>
</dbReference>
<dbReference type="STRING" id="1093900.A0A507BEQ2"/>
<protein>
    <submittedName>
        <fullName evidence="8">Uncharacterized protein</fullName>
    </submittedName>
</protein>
<evidence type="ECO:0000313" key="9">
    <source>
        <dbReference type="Proteomes" id="UP000319257"/>
    </source>
</evidence>
<gene>
    <name evidence="8" type="ORF">E0L32_004840</name>
</gene>